<dbReference type="InterPro" id="IPR009057">
    <property type="entry name" value="Homeodomain-like_sf"/>
</dbReference>
<feature type="DNA-binding region" description="H-T-H motif" evidence="4">
    <location>
        <begin position="34"/>
        <end position="53"/>
    </location>
</feature>
<organism evidence="6 7">
    <name type="scientific">Parendozoicomonas haliclonae</name>
    <dbReference type="NCBI Taxonomy" id="1960125"/>
    <lineage>
        <taxon>Bacteria</taxon>
        <taxon>Pseudomonadati</taxon>
        <taxon>Pseudomonadota</taxon>
        <taxon>Gammaproteobacteria</taxon>
        <taxon>Oceanospirillales</taxon>
        <taxon>Endozoicomonadaceae</taxon>
        <taxon>Parendozoicomonas</taxon>
    </lineage>
</organism>
<evidence type="ECO:0000313" key="6">
    <source>
        <dbReference type="EMBL" id="SMA39444.1"/>
    </source>
</evidence>
<dbReference type="OrthoDB" id="8535430at2"/>
<dbReference type="InterPro" id="IPR050109">
    <property type="entry name" value="HTH-type_TetR-like_transc_reg"/>
</dbReference>
<reference evidence="6 7" key="1">
    <citation type="submission" date="2017-03" db="EMBL/GenBank/DDBJ databases">
        <authorList>
            <person name="Afonso C.L."/>
            <person name="Miller P.J."/>
            <person name="Scott M.A."/>
            <person name="Spackman E."/>
            <person name="Goraichik I."/>
            <person name="Dimitrov K.M."/>
            <person name="Suarez D.L."/>
            <person name="Swayne D.E."/>
        </authorList>
    </citation>
    <scope>NUCLEOTIDE SEQUENCE [LARGE SCALE GENOMIC DNA]</scope>
    <source>
        <strain evidence="6">SB41UT1</strain>
    </source>
</reference>
<dbReference type="InterPro" id="IPR001647">
    <property type="entry name" value="HTH_TetR"/>
</dbReference>
<dbReference type="InterPro" id="IPR039536">
    <property type="entry name" value="TetR_C_Proteobacteria"/>
</dbReference>
<dbReference type="PANTHER" id="PTHR30055">
    <property type="entry name" value="HTH-TYPE TRANSCRIPTIONAL REGULATOR RUTR"/>
    <property type="match status" value="1"/>
</dbReference>
<keyword evidence="2 4" id="KW-0238">DNA-binding</keyword>
<dbReference type="Gene3D" id="1.10.357.10">
    <property type="entry name" value="Tetracycline Repressor, domain 2"/>
    <property type="match status" value="1"/>
</dbReference>
<dbReference type="SUPFAM" id="SSF46689">
    <property type="entry name" value="Homeodomain-like"/>
    <property type="match status" value="1"/>
</dbReference>
<proteinExistence type="predicted"/>
<gene>
    <name evidence="6" type="ORF">EHSB41UT_01040</name>
</gene>
<keyword evidence="1" id="KW-0805">Transcription regulation</keyword>
<dbReference type="InterPro" id="IPR023772">
    <property type="entry name" value="DNA-bd_HTH_TetR-type_CS"/>
</dbReference>
<evidence type="ECO:0000256" key="1">
    <source>
        <dbReference type="ARBA" id="ARBA00023015"/>
    </source>
</evidence>
<dbReference type="Pfam" id="PF14246">
    <property type="entry name" value="TetR_C_7"/>
    <property type="match status" value="1"/>
</dbReference>
<dbReference type="EMBL" id="FWPT01000002">
    <property type="protein sequence ID" value="SMA39444.1"/>
    <property type="molecule type" value="Genomic_DNA"/>
</dbReference>
<dbReference type="GO" id="GO:0000976">
    <property type="term" value="F:transcription cis-regulatory region binding"/>
    <property type="evidence" value="ECO:0007669"/>
    <property type="project" value="TreeGrafter"/>
</dbReference>
<dbReference type="Pfam" id="PF00440">
    <property type="entry name" value="TetR_N"/>
    <property type="match status" value="1"/>
</dbReference>
<evidence type="ECO:0000256" key="2">
    <source>
        <dbReference type="ARBA" id="ARBA00023125"/>
    </source>
</evidence>
<evidence type="ECO:0000256" key="4">
    <source>
        <dbReference type="PROSITE-ProRule" id="PRU00335"/>
    </source>
</evidence>
<name>A0A1X7AG82_9GAMM</name>
<dbReference type="InterPro" id="IPR036271">
    <property type="entry name" value="Tet_transcr_reg_TetR-rel_C_sf"/>
</dbReference>
<protein>
    <submittedName>
        <fullName evidence="6">DNA-binding transcriptional repressor AcrR</fullName>
    </submittedName>
</protein>
<feature type="domain" description="HTH tetR-type" evidence="5">
    <location>
        <begin position="11"/>
        <end position="71"/>
    </location>
</feature>
<dbReference type="GO" id="GO:0003700">
    <property type="term" value="F:DNA-binding transcription factor activity"/>
    <property type="evidence" value="ECO:0007669"/>
    <property type="project" value="TreeGrafter"/>
</dbReference>
<dbReference type="AlphaFoldDB" id="A0A1X7AG82"/>
<dbReference type="SUPFAM" id="SSF48498">
    <property type="entry name" value="Tetracyclin repressor-like, C-terminal domain"/>
    <property type="match status" value="1"/>
</dbReference>
<evidence type="ECO:0000259" key="5">
    <source>
        <dbReference type="PROSITE" id="PS50977"/>
    </source>
</evidence>
<dbReference type="FunFam" id="1.10.10.60:FF:000141">
    <property type="entry name" value="TetR family transcriptional regulator"/>
    <property type="match status" value="1"/>
</dbReference>
<dbReference type="RefSeq" id="WP_087107576.1">
    <property type="nucleotide sequence ID" value="NZ_CBCSCN010000001.1"/>
</dbReference>
<accession>A0A1X7AG82</accession>
<evidence type="ECO:0000313" key="7">
    <source>
        <dbReference type="Proteomes" id="UP000196573"/>
    </source>
</evidence>
<keyword evidence="3" id="KW-0804">Transcription</keyword>
<dbReference type="PANTHER" id="PTHR30055:SF224">
    <property type="entry name" value="TRANSCRIPTIONAL REGULATOR TETR FAMILY"/>
    <property type="match status" value="1"/>
</dbReference>
<sequence>MPSSQKLTRSELKHSAILEAARLEFAEHGFQNTSMDGVSARAGVSKRTLYNHFSSKEELFDKITECLWKQDDSIVYCPKRPLKQQLRQLAEKKLELMASPGYVGLARSVMGEYMRSQEMAQAAMARFEENEDGVSIWFQAAMQDKRLREGDPKMIAHQFYGLLKTFALWPQLLAHQPAPTNEERDVIIEQSVDMILAYYQQ</sequence>
<keyword evidence="7" id="KW-1185">Reference proteome</keyword>
<dbReference type="Proteomes" id="UP000196573">
    <property type="component" value="Unassembled WGS sequence"/>
</dbReference>
<dbReference type="Gene3D" id="1.10.10.60">
    <property type="entry name" value="Homeodomain-like"/>
    <property type="match status" value="1"/>
</dbReference>
<evidence type="ECO:0000256" key="3">
    <source>
        <dbReference type="ARBA" id="ARBA00023163"/>
    </source>
</evidence>
<dbReference type="PROSITE" id="PS50977">
    <property type="entry name" value="HTH_TETR_2"/>
    <property type="match status" value="1"/>
</dbReference>
<dbReference type="PROSITE" id="PS01081">
    <property type="entry name" value="HTH_TETR_1"/>
    <property type="match status" value="1"/>
</dbReference>
<dbReference type="PRINTS" id="PR00455">
    <property type="entry name" value="HTHTETR"/>
</dbReference>